<sequence length="871" mass="94011">MAQVGRELLLGGRDHVYSLDLDARHGAEIGFSKRLVWRASIDEQRPCAWKGKRARDCFNYIKVLLLRPRSGDGQGATLFICGTNAFNPTCRDYELRSLQQRGVDVSGMAKCPYDPAHSNVALFADGHLYSGTVTDFLAIDAVLYRSLGNGTTTTNTSTTTTTTLRSVKHDSRWLKEPHFVHVLEHGAHVFFFFRELGVEMGAHETAVVSRVARVCRSDSGGSPRVLHRHWSSFVKASLACAVPGEPPFPFPELHALVGMQPAGGPHLLVGVFTTPANSITGSAVCAFHMEEVARVFSGRFKEPRSGDHGWTTVPEEKLPTPRPGCCIGDPCARGFRSSAEFPEETLQFVKSHPLLDETVASLGSRPWLIRSIDRWRLTHVAVDTSAGPYGNETVLFVGSEGGHVIKALPPLELEGSAVVLEQLEAFNPRVCGESGGARIVALSVDAASHVLLVAFSSCLVRLPLSRCERHATCRRACVAARDPYCGWVRGSCQRLDPKTREAFEQDVAYGDTSGMEECADECITETGLIRERRVSGGLGEEGPPLRVPASLLVPCSLGAFLLGVALALPVASRHCRRRRPPRRCPPPSRSRPWGERLRLWRRQGGGGGTPENGPQGSLEEPRPDPGSPWTPPAAGPLRQLLLLGLPTPDATPEMRPKGVPGANPKRGQGPVAGVEGGAPRTRVEEGGGGGEGEGGCGEGGGGGYEKEGDDGQEDPHPGTSLEVRNNEKQRGGGGGCDDEEEEQREDEEGEEGERPVSPNGCPPRPHLRRVPCALITPIQRHRGDPSPGLDLDPNTDPNLFSDPNPDLHSNNDPNLDPDPTIAPDSSFDSKSDHIHTPPNQSPPKPKPRTRLLHSHPTTQTPMLDSDPRGDP</sequence>
<dbReference type="AlphaFoldDB" id="A0AAJ7SKV1"/>
<feature type="compositionally biased region" description="Gly residues" evidence="6">
    <location>
        <begin position="686"/>
        <end position="703"/>
    </location>
</feature>
<dbReference type="PANTHER" id="PTHR11036:SF79">
    <property type="entry name" value="SEMAPHORIN 5C, ISOFORM A"/>
    <property type="match status" value="1"/>
</dbReference>
<keyword evidence="2" id="KW-0472">Membrane</keyword>
<evidence type="ECO:0000256" key="2">
    <source>
        <dbReference type="ARBA" id="ARBA00023136"/>
    </source>
</evidence>
<dbReference type="Proteomes" id="UP001318040">
    <property type="component" value="Unplaced"/>
</dbReference>
<dbReference type="SUPFAM" id="SSF101912">
    <property type="entry name" value="Sema domain"/>
    <property type="match status" value="1"/>
</dbReference>
<dbReference type="InterPro" id="IPR015943">
    <property type="entry name" value="WD40/YVTN_repeat-like_dom_sf"/>
</dbReference>
<dbReference type="KEGG" id="pmrn:116938304"/>
<feature type="compositionally biased region" description="Pro residues" evidence="6">
    <location>
        <begin position="624"/>
        <end position="634"/>
    </location>
</feature>
<dbReference type="Gene3D" id="2.130.10.10">
    <property type="entry name" value="YVTN repeat-like/Quinoprotein amine dehydrogenase"/>
    <property type="match status" value="1"/>
</dbReference>
<dbReference type="GO" id="GO:0071526">
    <property type="term" value="P:semaphorin-plexin signaling pathway"/>
    <property type="evidence" value="ECO:0007669"/>
    <property type="project" value="TreeGrafter"/>
</dbReference>
<gene>
    <name evidence="9" type="primary">LOC116938304</name>
</gene>
<dbReference type="GO" id="GO:0001755">
    <property type="term" value="P:neural crest cell migration"/>
    <property type="evidence" value="ECO:0007669"/>
    <property type="project" value="TreeGrafter"/>
</dbReference>
<dbReference type="InterPro" id="IPR002165">
    <property type="entry name" value="Plexin_repeat"/>
</dbReference>
<evidence type="ECO:0000259" key="7">
    <source>
        <dbReference type="PROSITE" id="PS51004"/>
    </source>
</evidence>
<proteinExistence type="predicted"/>
<organism evidence="8 9">
    <name type="scientific">Petromyzon marinus</name>
    <name type="common">Sea lamprey</name>
    <dbReference type="NCBI Taxonomy" id="7757"/>
    <lineage>
        <taxon>Eukaryota</taxon>
        <taxon>Metazoa</taxon>
        <taxon>Chordata</taxon>
        <taxon>Craniata</taxon>
        <taxon>Vertebrata</taxon>
        <taxon>Cyclostomata</taxon>
        <taxon>Hyperoartia</taxon>
        <taxon>Petromyzontiformes</taxon>
        <taxon>Petromyzontidae</taxon>
        <taxon>Petromyzon</taxon>
    </lineage>
</organism>
<dbReference type="GO" id="GO:0030215">
    <property type="term" value="F:semaphorin receptor binding"/>
    <property type="evidence" value="ECO:0007669"/>
    <property type="project" value="InterPro"/>
</dbReference>
<dbReference type="InterPro" id="IPR036352">
    <property type="entry name" value="Semap_dom_sf"/>
</dbReference>
<dbReference type="GO" id="GO:0005886">
    <property type="term" value="C:plasma membrane"/>
    <property type="evidence" value="ECO:0007669"/>
    <property type="project" value="TreeGrafter"/>
</dbReference>
<dbReference type="RefSeq" id="XP_032801298.1">
    <property type="nucleotide sequence ID" value="XM_032945407.1"/>
</dbReference>
<dbReference type="GO" id="GO:0007411">
    <property type="term" value="P:axon guidance"/>
    <property type="evidence" value="ECO:0007669"/>
    <property type="project" value="TreeGrafter"/>
</dbReference>
<feature type="compositionally biased region" description="Low complexity" evidence="6">
    <location>
        <begin position="635"/>
        <end position="651"/>
    </location>
</feature>
<dbReference type="SMART" id="SM00630">
    <property type="entry name" value="Sema"/>
    <property type="match status" value="1"/>
</dbReference>
<feature type="region of interest" description="Disordered" evidence="6">
    <location>
        <begin position="575"/>
        <end position="871"/>
    </location>
</feature>
<evidence type="ECO:0000256" key="3">
    <source>
        <dbReference type="ARBA" id="ARBA00023157"/>
    </source>
</evidence>
<protein>
    <submittedName>
        <fullName evidence="9">Semaphorin-6B-like</fullName>
    </submittedName>
</protein>
<reference evidence="9" key="1">
    <citation type="submission" date="2025-08" db="UniProtKB">
        <authorList>
            <consortium name="RefSeq"/>
        </authorList>
    </citation>
    <scope>IDENTIFICATION</scope>
    <source>
        <tissue evidence="9">Sperm</tissue>
    </source>
</reference>
<dbReference type="InterPro" id="IPR001627">
    <property type="entry name" value="Semap_dom"/>
</dbReference>
<evidence type="ECO:0000256" key="5">
    <source>
        <dbReference type="PROSITE-ProRule" id="PRU00352"/>
    </source>
</evidence>
<keyword evidence="3" id="KW-1015">Disulfide bond</keyword>
<evidence type="ECO:0000313" key="9">
    <source>
        <dbReference type="RefSeq" id="XP_032801298.1"/>
    </source>
</evidence>
<evidence type="ECO:0000256" key="6">
    <source>
        <dbReference type="SAM" id="MobiDB-lite"/>
    </source>
</evidence>
<dbReference type="PROSITE" id="PS51004">
    <property type="entry name" value="SEMA"/>
    <property type="match status" value="1"/>
</dbReference>
<evidence type="ECO:0000256" key="4">
    <source>
        <dbReference type="ARBA" id="ARBA00023180"/>
    </source>
</evidence>
<dbReference type="GO" id="GO:0045499">
    <property type="term" value="F:chemorepellent activity"/>
    <property type="evidence" value="ECO:0007669"/>
    <property type="project" value="TreeGrafter"/>
</dbReference>
<dbReference type="Pfam" id="PF01437">
    <property type="entry name" value="PSI"/>
    <property type="match status" value="1"/>
</dbReference>
<keyword evidence="4" id="KW-0325">Glycoprotein</keyword>
<dbReference type="GO" id="GO:0030335">
    <property type="term" value="P:positive regulation of cell migration"/>
    <property type="evidence" value="ECO:0007669"/>
    <property type="project" value="TreeGrafter"/>
</dbReference>
<comment type="subcellular location">
    <subcellularLocation>
        <location evidence="1">Membrane</location>
    </subcellularLocation>
</comment>
<name>A0AAJ7SKV1_PETMA</name>
<evidence type="ECO:0000313" key="8">
    <source>
        <dbReference type="Proteomes" id="UP001318040"/>
    </source>
</evidence>
<comment type="caution">
    <text evidence="5">Lacks conserved residue(s) required for the propagation of feature annotation.</text>
</comment>
<feature type="domain" description="Sema" evidence="7">
    <location>
        <begin position="1"/>
        <end position="464"/>
    </location>
</feature>
<dbReference type="PANTHER" id="PTHR11036">
    <property type="entry name" value="SEMAPHORIN"/>
    <property type="match status" value="1"/>
</dbReference>
<evidence type="ECO:0000256" key="1">
    <source>
        <dbReference type="ARBA" id="ARBA00004370"/>
    </source>
</evidence>
<accession>A0AAJ7SKV1</accession>
<feature type="compositionally biased region" description="Acidic residues" evidence="6">
    <location>
        <begin position="736"/>
        <end position="751"/>
    </location>
</feature>
<dbReference type="Gene3D" id="3.30.1680.10">
    <property type="entry name" value="ligand-binding face of the semaphorins, domain 2"/>
    <property type="match status" value="1"/>
</dbReference>
<dbReference type="Pfam" id="PF01403">
    <property type="entry name" value="Sema"/>
    <property type="match status" value="1"/>
</dbReference>
<dbReference type="SUPFAM" id="SSF103575">
    <property type="entry name" value="Plexin repeat"/>
    <property type="match status" value="1"/>
</dbReference>
<dbReference type="InterPro" id="IPR027231">
    <property type="entry name" value="Semaphorin"/>
</dbReference>
<keyword evidence="8" id="KW-1185">Reference proteome</keyword>